<gene>
    <name evidence="2" type="ORF">PoB_006930600</name>
</gene>
<evidence type="ECO:0000256" key="1">
    <source>
        <dbReference type="SAM" id="MobiDB-lite"/>
    </source>
</evidence>
<reference evidence="2 3" key="1">
    <citation type="journal article" date="2021" name="Elife">
        <title>Chloroplast acquisition without the gene transfer in kleptoplastic sea slugs, Plakobranchus ocellatus.</title>
        <authorList>
            <person name="Maeda T."/>
            <person name="Takahashi S."/>
            <person name="Yoshida T."/>
            <person name="Shimamura S."/>
            <person name="Takaki Y."/>
            <person name="Nagai Y."/>
            <person name="Toyoda A."/>
            <person name="Suzuki Y."/>
            <person name="Arimoto A."/>
            <person name="Ishii H."/>
            <person name="Satoh N."/>
            <person name="Nishiyama T."/>
            <person name="Hasebe M."/>
            <person name="Maruyama T."/>
            <person name="Minagawa J."/>
            <person name="Obokata J."/>
            <person name="Shigenobu S."/>
        </authorList>
    </citation>
    <scope>NUCLEOTIDE SEQUENCE [LARGE SCALE GENOMIC DNA]</scope>
</reference>
<proteinExistence type="predicted"/>
<evidence type="ECO:0000313" key="3">
    <source>
        <dbReference type="Proteomes" id="UP000735302"/>
    </source>
</evidence>
<dbReference type="Proteomes" id="UP000735302">
    <property type="component" value="Unassembled WGS sequence"/>
</dbReference>
<protein>
    <submittedName>
        <fullName evidence="2">Uncharacterized protein</fullName>
    </submittedName>
</protein>
<feature type="region of interest" description="Disordered" evidence="1">
    <location>
        <begin position="33"/>
        <end position="56"/>
    </location>
</feature>
<accession>A0AAV4DF45</accession>
<name>A0AAV4DF45_9GAST</name>
<keyword evidence="3" id="KW-1185">Reference proteome</keyword>
<comment type="caution">
    <text evidence="2">The sequence shown here is derived from an EMBL/GenBank/DDBJ whole genome shotgun (WGS) entry which is preliminary data.</text>
</comment>
<dbReference type="EMBL" id="BLXT01007821">
    <property type="protein sequence ID" value="GFO42801.1"/>
    <property type="molecule type" value="Genomic_DNA"/>
</dbReference>
<organism evidence="2 3">
    <name type="scientific">Plakobranchus ocellatus</name>
    <dbReference type="NCBI Taxonomy" id="259542"/>
    <lineage>
        <taxon>Eukaryota</taxon>
        <taxon>Metazoa</taxon>
        <taxon>Spiralia</taxon>
        <taxon>Lophotrochozoa</taxon>
        <taxon>Mollusca</taxon>
        <taxon>Gastropoda</taxon>
        <taxon>Heterobranchia</taxon>
        <taxon>Euthyneura</taxon>
        <taxon>Panpulmonata</taxon>
        <taxon>Sacoglossa</taxon>
        <taxon>Placobranchoidea</taxon>
        <taxon>Plakobranchidae</taxon>
        <taxon>Plakobranchus</taxon>
    </lineage>
</organism>
<sequence>MLMSVHFSKSTQEKFSTEAKIVMSAIVTELADPQQASRPSIRLGPSNGARTGDRRVPAYLRADSVATVPPTPLSIE</sequence>
<evidence type="ECO:0000313" key="2">
    <source>
        <dbReference type="EMBL" id="GFO42801.1"/>
    </source>
</evidence>
<dbReference type="AlphaFoldDB" id="A0AAV4DF45"/>